<sequence>MSEKNWRDPKPEELETPEFNAVWEAMKGWDIAVPKELDESGLYSGTTGNHVVAILDALRNIPRKEMSLSSFMGAEEDSSILS</sequence>
<accession>A0A0F9LJY8</accession>
<protein>
    <submittedName>
        <fullName evidence="1">Uncharacterized protein</fullName>
    </submittedName>
</protein>
<comment type="caution">
    <text evidence="1">The sequence shown here is derived from an EMBL/GenBank/DDBJ whole genome shotgun (WGS) entry which is preliminary data.</text>
</comment>
<organism evidence="1">
    <name type="scientific">marine sediment metagenome</name>
    <dbReference type="NCBI Taxonomy" id="412755"/>
    <lineage>
        <taxon>unclassified sequences</taxon>
        <taxon>metagenomes</taxon>
        <taxon>ecological metagenomes</taxon>
    </lineage>
</organism>
<reference evidence="1" key="1">
    <citation type="journal article" date="2015" name="Nature">
        <title>Complex archaea that bridge the gap between prokaryotes and eukaryotes.</title>
        <authorList>
            <person name="Spang A."/>
            <person name="Saw J.H."/>
            <person name="Jorgensen S.L."/>
            <person name="Zaremba-Niedzwiedzka K."/>
            <person name="Martijn J."/>
            <person name="Lind A.E."/>
            <person name="van Eijk R."/>
            <person name="Schleper C."/>
            <person name="Guy L."/>
            <person name="Ettema T.J."/>
        </authorList>
    </citation>
    <scope>NUCLEOTIDE SEQUENCE</scope>
</reference>
<dbReference type="EMBL" id="LAZR01006026">
    <property type="protein sequence ID" value="KKM95289.1"/>
    <property type="molecule type" value="Genomic_DNA"/>
</dbReference>
<name>A0A0F9LJY8_9ZZZZ</name>
<gene>
    <name evidence="1" type="ORF">LCGC14_1189650</name>
</gene>
<dbReference type="AlphaFoldDB" id="A0A0F9LJY8"/>
<evidence type="ECO:0000313" key="1">
    <source>
        <dbReference type="EMBL" id="KKM95289.1"/>
    </source>
</evidence>
<proteinExistence type="predicted"/>